<dbReference type="Proteomes" id="UP000030901">
    <property type="component" value="Chromosome"/>
</dbReference>
<organism evidence="1 2">
    <name type="scientific">Frischella perrara</name>
    <dbReference type="NCBI Taxonomy" id="1267021"/>
    <lineage>
        <taxon>Bacteria</taxon>
        <taxon>Pseudomonadati</taxon>
        <taxon>Pseudomonadota</taxon>
        <taxon>Gammaproteobacteria</taxon>
        <taxon>Orbales</taxon>
        <taxon>Orbaceae</taxon>
        <taxon>Frischella</taxon>
    </lineage>
</organism>
<gene>
    <name evidence="1" type="ORF">FPB0191_02210</name>
</gene>
<dbReference type="RefSeq" id="WP_039106119.1">
    <property type="nucleotide sequence ID" value="NZ_CP009056.1"/>
</dbReference>
<dbReference type="OrthoDB" id="7065966at2"/>
<dbReference type="KEGG" id="fpp:FPB0191_02210"/>
<evidence type="ECO:0000313" key="1">
    <source>
        <dbReference type="EMBL" id="AJA46014.1"/>
    </source>
</evidence>
<dbReference type="EMBL" id="CP009056">
    <property type="protein sequence ID" value="AJA46014.1"/>
    <property type="molecule type" value="Genomic_DNA"/>
</dbReference>
<keyword evidence="2" id="KW-1185">Reference proteome</keyword>
<dbReference type="HOGENOM" id="CLU_1183679_0_0_6"/>
<name>A0A0A7S3F3_FRIPE</name>
<sequence length="237" mass="27768">MYHAILPIEQHSAAERFLQGLPDLVAASPLCRRLKPVSLLIDIAPMTLTDQPHSFIADNFNLSPRAARRRDNVIRQLLSEHEPDLYQAILNLAQTKPTEVFQQANAFKTWLTELLNTAIMPCDYCASLKTVRIGHRLNFRCRACRRTFNPLKKYRLDKLSHCELWLPFIDLLLQGETFKTIHRQLGINTNTAAKWQRYFFSLMDKQGFDLLINYCQVKRRQHYRQTWLDVNASRSHF</sequence>
<accession>A0A0A7S3F3</accession>
<proteinExistence type="predicted"/>
<reference evidence="1 2" key="1">
    <citation type="journal article" date="2014" name="Appl. Environ. Microbiol.">
        <title>Gut symbionts from distinct hosts exhibit genotoxic activity via divergent colibactin biosynthetic pathways.</title>
        <authorList>
            <person name="Engel P."/>
            <person name="Vizcaino M.I."/>
            <person name="Crawford J.M."/>
        </authorList>
    </citation>
    <scope>NUCLEOTIDE SEQUENCE [LARGE SCALE GENOMIC DNA]</scope>
    <source>
        <strain evidence="1 2">PEB0191</strain>
    </source>
</reference>
<protein>
    <submittedName>
        <fullName evidence="1">Transposase</fullName>
    </submittedName>
</protein>
<evidence type="ECO:0000313" key="2">
    <source>
        <dbReference type="Proteomes" id="UP000030901"/>
    </source>
</evidence>
<dbReference type="AlphaFoldDB" id="A0A0A7S3F3"/>